<dbReference type="PANTHER" id="PTHR30258">
    <property type="entry name" value="TYPE II SECRETION SYSTEM PROTEIN GSPE-RELATED"/>
    <property type="match status" value="1"/>
</dbReference>
<dbReference type="Pfam" id="PF00437">
    <property type="entry name" value="T2SSE"/>
    <property type="match status" value="1"/>
</dbReference>
<dbReference type="CDD" id="cd01129">
    <property type="entry name" value="PulE-GspE-like"/>
    <property type="match status" value="1"/>
</dbReference>
<evidence type="ECO:0000256" key="3">
    <source>
        <dbReference type="ARBA" id="ARBA00022840"/>
    </source>
</evidence>
<dbReference type="InterPro" id="IPR001482">
    <property type="entry name" value="T2SS/T4SS_dom"/>
</dbReference>
<keyword evidence="3" id="KW-0067">ATP-binding</keyword>
<organism evidence="5 6">
    <name type="scientific">Sessilibacter corallicola</name>
    <dbReference type="NCBI Taxonomy" id="2904075"/>
    <lineage>
        <taxon>Bacteria</taxon>
        <taxon>Pseudomonadati</taxon>
        <taxon>Pseudomonadota</taxon>
        <taxon>Gammaproteobacteria</taxon>
        <taxon>Cellvibrionales</taxon>
        <taxon>Cellvibrionaceae</taxon>
        <taxon>Sessilibacter</taxon>
    </lineage>
</organism>
<dbReference type="Gene3D" id="3.30.300.160">
    <property type="entry name" value="Type II secretion system, protein E, N-terminal domain"/>
    <property type="match status" value="1"/>
</dbReference>
<dbReference type="SUPFAM" id="SSF52540">
    <property type="entry name" value="P-loop containing nucleoside triphosphate hydrolases"/>
    <property type="match status" value="1"/>
</dbReference>
<evidence type="ECO:0000259" key="4">
    <source>
        <dbReference type="PROSITE" id="PS00662"/>
    </source>
</evidence>
<reference evidence="5 6" key="1">
    <citation type="submission" date="2024-04" db="EMBL/GenBank/DDBJ databases">
        <title>Draft genome sequence of Sessilibacter corallicola NBRC 116591.</title>
        <authorList>
            <person name="Miyakawa T."/>
            <person name="Kusuya Y."/>
            <person name="Miura T."/>
        </authorList>
    </citation>
    <scope>NUCLEOTIDE SEQUENCE [LARGE SCALE GENOMIC DNA]</scope>
    <source>
        <strain evidence="5 6">KU-00831-HH</strain>
    </source>
</reference>
<dbReference type="PROSITE" id="PS00662">
    <property type="entry name" value="T2SP_E"/>
    <property type="match status" value="1"/>
</dbReference>
<evidence type="ECO:0000313" key="5">
    <source>
        <dbReference type="EMBL" id="GAA6168675.1"/>
    </source>
</evidence>
<dbReference type="Proteomes" id="UP001465153">
    <property type="component" value="Unassembled WGS sequence"/>
</dbReference>
<dbReference type="PANTHER" id="PTHR30258:SF3">
    <property type="entry name" value="SLL1921 PROTEIN"/>
    <property type="match status" value="1"/>
</dbReference>
<proteinExistence type="inferred from homology"/>
<comment type="similarity">
    <text evidence="1">Belongs to the GSP E family.</text>
</comment>
<protein>
    <submittedName>
        <fullName evidence="5">ATPase, T2SS/T4P/T4SS family</fullName>
    </submittedName>
</protein>
<comment type="caution">
    <text evidence="5">The sequence shown here is derived from an EMBL/GenBank/DDBJ whole genome shotgun (WGS) entry which is preliminary data.</text>
</comment>
<evidence type="ECO:0000313" key="6">
    <source>
        <dbReference type="Proteomes" id="UP001465153"/>
    </source>
</evidence>
<name>A0ABQ0AAQ0_9GAMM</name>
<dbReference type="InterPro" id="IPR037257">
    <property type="entry name" value="T2SS_E_N_sf"/>
</dbReference>
<dbReference type="SMART" id="SM00382">
    <property type="entry name" value="AAA"/>
    <property type="match status" value="1"/>
</dbReference>
<gene>
    <name evidence="5" type="ORF">NBRC116591_24860</name>
</gene>
<keyword evidence="6" id="KW-1185">Reference proteome</keyword>
<dbReference type="Pfam" id="PF05157">
    <property type="entry name" value="MshEN"/>
    <property type="match status" value="1"/>
</dbReference>
<dbReference type="InterPro" id="IPR027417">
    <property type="entry name" value="P-loop_NTPase"/>
</dbReference>
<feature type="domain" description="Bacterial type II secretion system protein E" evidence="4">
    <location>
        <begin position="354"/>
        <end position="368"/>
    </location>
</feature>
<dbReference type="EMBL" id="BAABWN010000007">
    <property type="protein sequence ID" value="GAA6168675.1"/>
    <property type="molecule type" value="Genomic_DNA"/>
</dbReference>
<keyword evidence="2" id="KW-0547">Nucleotide-binding</keyword>
<dbReference type="SUPFAM" id="SSF160246">
    <property type="entry name" value="EspE N-terminal domain-like"/>
    <property type="match status" value="1"/>
</dbReference>
<dbReference type="Gene3D" id="3.30.450.90">
    <property type="match status" value="1"/>
</dbReference>
<dbReference type="InterPro" id="IPR003593">
    <property type="entry name" value="AAA+_ATPase"/>
</dbReference>
<evidence type="ECO:0000256" key="2">
    <source>
        <dbReference type="ARBA" id="ARBA00022741"/>
    </source>
</evidence>
<dbReference type="RefSeq" id="WP_353303414.1">
    <property type="nucleotide sequence ID" value="NZ_BAABWN010000007.1"/>
</dbReference>
<accession>A0ABQ0AAQ0</accession>
<sequence length="556" mass="62290">MSINEATLVNALVHANLLKPEDVAQAKRVARHDRLSLSEIIGRDYRIARTVMYQAVAEQRKLNFLPLSKLSVDKDVLAKIPDQLLQRRLVLPVKRNEQLILAMADPDDHVAIDNFKRILNQSFSIALAEPVSIKSVLQKEIAITNPLGDQDPVELFDELMKEAFVCNASDIHLKPEKDELKVSLRVDGRLIPYPKLLNSDEAGLLVNRIKVLASLDISEQRMPQDGGFSYEISDWNLSAFDLRVATLPCRFGERVTLRILGQEAELLGIENLDLNPKIRTRLEELLNYPNGLVLVTGPTGSGKSTTLYAALREIDRNEYNVLTIEDPIEQVLEDATQVQVSMKVSFAQALRSFLRHDPDVILVGEVRDFDTAETALKASMTGHLVLSTLHTNNAIASVSRLQNLGCEHFMIASTLKLVIAQRLARRLCRKCKQKELLNAHLQNLFHVDHIYSAKGCPACMGTGYKGRIGLHEMFWVDQEMARLIASGVNEDEIRSSATDQLYTLWQDAIHKVVLGETSIEEIRPFQDLNSYSGSLVNNTDTLQIETGMSSIKEDIA</sequence>
<evidence type="ECO:0000256" key="1">
    <source>
        <dbReference type="ARBA" id="ARBA00006611"/>
    </source>
</evidence>
<dbReference type="InterPro" id="IPR007831">
    <property type="entry name" value="T2SS_GspE_N"/>
</dbReference>
<dbReference type="Gene3D" id="3.40.50.300">
    <property type="entry name" value="P-loop containing nucleotide triphosphate hydrolases"/>
    <property type="match status" value="1"/>
</dbReference>